<reference evidence="6 7" key="1">
    <citation type="submission" date="2019-09" db="EMBL/GenBank/DDBJ databases">
        <authorList>
            <person name="Brejova B."/>
        </authorList>
    </citation>
    <scope>NUCLEOTIDE SEQUENCE [LARGE SCALE GENOMIC DNA]</scope>
</reference>
<dbReference type="OrthoDB" id="420195at2759"/>
<keyword evidence="2" id="KW-0802">TPR repeat</keyword>
<dbReference type="GO" id="GO:0006457">
    <property type="term" value="P:protein folding"/>
    <property type="evidence" value="ECO:0007669"/>
    <property type="project" value="TreeGrafter"/>
</dbReference>
<gene>
    <name evidence="6" type="ORF">SAPINGB_P002491</name>
</gene>
<dbReference type="GO" id="GO:0051879">
    <property type="term" value="F:Hsp90 protein binding"/>
    <property type="evidence" value="ECO:0007669"/>
    <property type="project" value="InterPro"/>
</dbReference>
<dbReference type="RefSeq" id="XP_031853101.1">
    <property type="nucleotide sequence ID" value="XM_031997210.1"/>
</dbReference>
<proteinExistence type="predicted"/>
<dbReference type="GO" id="GO:0005634">
    <property type="term" value="C:nucleus"/>
    <property type="evidence" value="ECO:0007669"/>
    <property type="project" value="TreeGrafter"/>
</dbReference>
<protein>
    <recommendedName>
        <fullName evidence="5">Cns1/TTC4 wheel domain-containing protein</fullName>
    </recommendedName>
</protein>
<keyword evidence="3" id="KW-0175">Coiled coil</keyword>
<evidence type="ECO:0000256" key="3">
    <source>
        <dbReference type="SAM" id="Coils"/>
    </source>
</evidence>
<dbReference type="Proteomes" id="UP000398389">
    <property type="component" value="Unassembled WGS sequence"/>
</dbReference>
<keyword evidence="7" id="KW-1185">Reference proteome</keyword>
<feature type="domain" description="Cns1/TTC4 wheel" evidence="5">
    <location>
        <begin position="272"/>
        <end position="392"/>
    </location>
</feature>
<dbReference type="CDD" id="cd21381">
    <property type="entry name" value="CTWD_TTC4"/>
    <property type="match status" value="1"/>
</dbReference>
<organism evidence="6 7">
    <name type="scientific">Magnusiomyces paraingens</name>
    <dbReference type="NCBI Taxonomy" id="2606893"/>
    <lineage>
        <taxon>Eukaryota</taxon>
        <taxon>Fungi</taxon>
        <taxon>Dikarya</taxon>
        <taxon>Ascomycota</taxon>
        <taxon>Saccharomycotina</taxon>
        <taxon>Dipodascomycetes</taxon>
        <taxon>Dipodascales</taxon>
        <taxon>Dipodascaceae</taxon>
        <taxon>Magnusiomyces</taxon>
    </lineage>
</organism>
<evidence type="ECO:0000256" key="4">
    <source>
        <dbReference type="SAM" id="MobiDB-lite"/>
    </source>
</evidence>
<evidence type="ECO:0000256" key="1">
    <source>
        <dbReference type="ARBA" id="ARBA00022737"/>
    </source>
</evidence>
<dbReference type="AlphaFoldDB" id="A0A5E8BE71"/>
<dbReference type="GO" id="GO:0005829">
    <property type="term" value="C:cytosol"/>
    <property type="evidence" value="ECO:0007669"/>
    <property type="project" value="TreeGrafter"/>
</dbReference>
<dbReference type="PANTHER" id="PTHR46035:SF1">
    <property type="entry name" value="TETRATRICOPEPTIDE REPEAT PROTEIN 4"/>
    <property type="match status" value="1"/>
</dbReference>
<dbReference type="Pfam" id="PF18972">
    <property type="entry name" value="Wheel"/>
    <property type="match status" value="1"/>
</dbReference>
<evidence type="ECO:0000256" key="2">
    <source>
        <dbReference type="ARBA" id="ARBA00022803"/>
    </source>
</evidence>
<dbReference type="Gene3D" id="1.25.40.10">
    <property type="entry name" value="Tetratricopeptide repeat domain"/>
    <property type="match status" value="1"/>
</dbReference>
<feature type="coiled-coil region" evidence="3">
    <location>
        <begin position="210"/>
        <end position="237"/>
    </location>
</feature>
<name>A0A5E8BE71_9ASCO</name>
<evidence type="ECO:0000313" key="6">
    <source>
        <dbReference type="EMBL" id="VVT49883.1"/>
    </source>
</evidence>
<dbReference type="GO" id="GO:0030544">
    <property type="term" value="F:Hsp70 protein binding"/>
    <property type="evidence" value="ECO:0007669"/>
    <property type="project" value="TreeGrafter"/>
</dbReference>
<keyword evidence="1" id="KW-0677">Repeat</keyword>
<dbReference type="PANTHER" id="PTHR46035">
    <property type="entry name" value="TETRATRICOPEPTIDE REPEAT PROTEIN 4"/>
    <property type="match status" value="1"/>
</dbReference>
<sequence length="404" mass="45929">MSSKEKEWIPPQRYVPGPGMPALPPQLYQDSNKTVDEVAEELKKMPFFMTELDDVDENDENSRNQIEALKALAYEGEPEEVAANFKAQGNEQYKLKRYKDAVEFYTKAINVEWLGEKGEDPEEGRKIKMACFSNRAACNLELKNYRQCINDCKIVLTQFEPAHEKSLFRAGKAYLGVDRADEGMQLLQYGVEVVPDSKTLPGLLQTLTTRHNTKLELERKRREAEELKQTKKRNLEASIAAHKFTLLKSANTEDDSSSPLPSDVRIHLEDDLNPASTLIVPVMFLYPVDMQSDIIQQADVDSTTINEYLQQLFGDELPPWVCEDNKNVSDYSNIKTLEVYAQTDSGGLVKVGKASTLAKVFSLEKPVVPIIDSVPRLYVVPKNKAKEWLSNWNKDHARYLLYGE</sequence>
<dbReference type="SUPFAM" id="SSF48452">
    <property type="entry name" value="TPR-like"/>
    <property type="match status" value="1"/>
</dbReference>
<evidence type="ECO:0000259" key="5">
    <source>
        <dbReference type="Pfam" id="PF18972"/>
    </source>
</evidence>
<dbReference type="InterPro" id="IPR011990">
    <property type="entry name" value="TPR-like_helical_dom_sf"/>
</dbReference>
<accession>A0A5E8BE71</accession>
<evidence type="ECO:0000313" key="7">
    <source>
        <dbReference type="Proteomes" id="UP000398389"/>
    </source>
</evidence>
<feature type="region of interest" description="Disordered" evidence="4">
    <location>
        <begin position="1"/>
        <end position="25"/>
    </location>
</feature>
<dbReference type="EMBL" id="CABVLU010000002">
    <property type="protein sequence ID" value="VVT49883.1"/>
    <property type="molecule type" value="Genomic_DNA"/>
</dbReference>
<dbReference type="InterPro" id="IPR044059">
    <property type="entry name" value="Csn1/TTC4_wheel"/>
</dbReference>
<dbReference type="GeneID" id="43581310"/>